<organism evidence="1 2">
    <name type="scientific">Racocetra persica</name>
    <dbReference type="NCBI Taxonomy" id="160502"/>
    <lineage>
        <taxon>Eukaryota</taxon>
        <taxon>Fungi</taxon>
        <taxon>Fungi incertae sedis</taxon>
        <taxon>Mucoromycota</taxon>
        <taxon>Glomeromycotina</taxon>
        <taxon>Glomeromycetes</taxon>
        <taxon>Diversisporales</taxon>
        <taxon>Gigasporaceae</taxon>
        <taxon>Racocetra</taxon>
    </lineage>
</organism>
<name>A0ACA9MH78_9GLOM</name>
<evidence type="ECO:0000313" key="1">
    <source>
        <dbReference type="EMBL" id="CAG8591976.1"/>
    </source>
</evidence>
<comment type="caution">
    <text evidence="1">The sequence shown here is derived from an EMBL/GenBank/DDBJ whole genome shotgun (WGS) entry which is preliminary data.</text>
</comment>
<protein>
    <submittedName>
        <fullName evidence="1">28525_t:CDS:1</fullName>
    </submittedName>
</protein>
<keyword evidence="2" id="KW-1185">Reference proteome</keyword>
<sequence>ENRFFSVLKLQDYRFTQFCTYYNSWIHHYNLTWFVSDLIAGITIGLVVIPQSMGYAKIATLPVEYGLYSSFVGVSIYCFFATSKDISIGPTAVMSLLMGQTIDSILKINNNYANTTIAATFSLLTGFVALTLGLLRLGFIVANLLGISGIDNKEATYLVLIKTFVKYSCSFLSRRYPNKERLFFFLGISRNFVVVALCTFVAYLLNIGQTTSPINILKNVPSGFDHIGTPNLEPDLVRLVCGYLPGISVVLILEHVALARSFGRINDYKIVASQELIAIGATNALGSFFGAYPATGSFSRSAINAKSGVRTPLAGLYSEIASSNGDGSKQFTYVPLCPLFQTAQSPPNGVLIFRFDESLTYPNSSYIEDQIVHHVKSNTRRVNKIAEKVGDRPWNDASGNYENKALENSKLPKLKAIVFDFSAVSTIDTTGVQALVDIKKNLNRYTGDIIEYHFANILNEKIQRALIVAGFGGTEQPKLVIDVGIHSTEESSDENSELTPTEIDMPNETIVNTVRKKYLHLSLQEAVTAATNGVW</sequence>
<dbReference type="EMBL" id="CAJVQC010008383">
    <property type="protein sequence ID" value="CAG8591976.1"/>
    <property type="molecule type" value="Genomic_DNA"/>
</dbReference>
<evidence type="ECO:0000313" key="2">
    <source>
        <dbReference type="Proteomes" id="UP000789920"/>
    </source>
</evidence>
<gene>
    <name evidence="1" type="ORF">RPERSI_LOCUS5574</name>
</gene>
<dbReference type="Proteomes" id="UP000789920">
    <property type="component" value="Unassembled WGS sequence"/>
</dbReference>
<proteinExistence type="predicted"/>
<reference evidence="1" key="1">
    <citation type="submission" date="2021-06" db="EMBL/GenBank/DDBJ databases">
        <authorList>
            <person name="Kallberg Y."/>
            <person name="Tangrot J."/>
            <person name="Rosling A."/>
        </authorList>
    </citation>
    <scope>NUCLEOTIDE SEQUENCE</scope>
    <source>
        <strain evidence="1">MA461A</strain>
    </source>
</reference>
<feature type="non-terminal residue" evidence="1">
    <location>
        <position position="1"/>
    </location>
</feature>
<accession>A0ACA9MH78</accession>